<name>D8RE56_SELML</name>
<sequence length="190" mass="21455">MDLEGARPDWLGFSEALDSCSSVAGTAHAAAVEMRLEYAYEPANDFYELVLGSSFNAEEVAASASECSYATLASASQVRTAYRRTAKNHPNCECLRTYQSDGLYGEQRLWGIWINSHWTWVTRWCKNTRRSILASSIARAHAKWNVNVWDQTGARIVESLWIKLVRIHEERAPLVALEDAPMELDKQNKV</sequence>
<dbReference type="InParanoid" id="D8RE56"/>
<organism evidence="2">
    <name type="scientific">Selaginella moellendorffii</name>
    <name type="common">Spikemoss</name>
    <dbReference type="NCBI Taxonomy" id="88036"/>
    <lineage>
        <taxon>Eukaryota</taxon>
        <taxon>Viridiplantae</taxon>
        <taxon>Streptophyta</taxon>
        <taxon>Embryophyta</taxon>
        <taxon>Tracheophyta</taxon>
        <taxon>Lycopodiopsida</taxon>
        <taxon>Selaginellales</taxon>
        <taxon>Selaginellaceae</taxon>
        <taxon>Selaginella</taxon>
    </lineage>
</organism>
<dbReference type="HOGENOM" id="CLU_1430275_0_0_1"/>
<dbReference type="Gramene" id="EFJ29381">
    <property type="protein sequence ID" value="EFJ29381"/>
    <property type="gene ID" value="SELMODRAFT_410257"/>
</dbReference>
<keyword evidence="2" id="KW-1185">Reference proteome</keyword>
<dbReference type="EMBL" id="GL377577">
    <property type="protein sequence ID" value="EFJ29381.1"/>
    <property type="molecule type" value="Genomic_DNA"/>
</dbReference>
<proteinExistence type="predicted"/>
<evidence type="ECO:0000313" key="2">
    <source>
        <dbReference type="Proteomes" id="UP000001514"/>
    </source>
</evidence>
<dbReference type="AlphaFoldDB" id="D8RE56"/>
<evidence type="ECO:0000313" key="1">
    <source>
        <dbReference type="EMBL" id="EFJ29381.1"/>
    </source>
</evidence>
<dbReference type="Proteomes" id="UP000001514">
    <property type="component" value="Unassembled WGS sequence"/>
</dbReference>
<reference evidence="1 2" key="1">
    <citation type="journal article" date="2011" name="Science">
        <title>The Selaginella genome identifies genetic changes associated with the evolution of vascular plants.</title>
        <authorList>
            <person name="Banks J.A."/>
            <person name="Nishiyama T."/>
            <person name="Hasebe M."/>
            <person name="Bowman J.L."/>
            <person name="Gribskov M."/>
            <person name="dePamphilis C."/>
            <person name="Albert V.A."/>
            <person name="Aono N."/>
            <person name="Aoyama T."/>
            <person name="Ambrose B.A."/>
            <person name="Ashton N.W."/>
            <person name="Axtell M.J."/>
            <person name="Barker E."/>
            <person name="Barker M.S."/>
            <person name="Bennetzen J.L."/>
            <person name="Bonawitz N.D."/>
            <person name="Chapple C."/>
            <person name="Cheng C."/>
            <person name="Correa L.G."/>
            <person name="Dacre M."/>
            <person name="DeBarry J."/>
            <person name="Dreyer I."/>
            <person name="Elias M."/>
            <person name="Engstrom E.M."/>
            <person name="Estelle M."/>
            <person name="Feng L."/>
            <person name="Finet C."/>
            <person name="Floyd S.K."/>
            <person name="Frommer W.B."/>
            <person name="Fujita T."/>
            <person name="Gramzow L."/>
            <person name="Gutensohn M."/>
            <person name="Harholt J."/>
            <person name="Hattori M."/>
            <person name="Heyl A."/>
            <person name="Hirai T."/>
            <person name="Hiwatashi Y."/>
            <person name="Ishikawa M."/>
            <person name="Iwata M."/>
            <person name="Karol K.G."/>
            <person name="Koehler B."/>
            <person name="Kolukisaoglu U."/>
            <person name="Kubo M."/>
            <person name="Kurata T."/>
            <person name="Lalonde S."/>
            <person name="Li K."/>
            <person name="Li Y."/>
            <person name="Litt A."/>
            <person name="Lyons E."/>
            <person name="Manning G."/>
            <person name="Maruyama T."/>
            <person name="Michael T.P."/>
            <person name="Mikami K."/>
            <person name="Miyazaki S."/>
            <person name="Morinaga S."/>
            <person name="Murata T."/>
            <person name="Mueller-Roeber B."/>
            <person name="Nelson D.R."/>
            <person name="Obara M."/>
            <person name="Oguri Y."/>
            <person name="Olmstead R.G."/>
            <person name="Onodera N."/>
            <person name="Petersen B.L."/>
            <person name="Pils B."/>
            <person name="Prigge M."/>
            <person name="Rensing S.A."/>
            <person name="Riano-Pachon D.M."/>
            <person name="Roberts A.W."/>
            <person name="Sato Y."/>
            <person name="Scheller H.V."/>
            <person name="Schulz B."/>
            <person name="Schulz C."/>
            <person name="Shakirov E.V."/>
            <person name="Shibagaki N."/>
            <person name="Shinohara N."/>
            <person name="Shippen D.E."/>
            <person name="Soerensen I."/>
            <person name="Sotooka R."/>
            <person name="Sugimoto N."/>
            <person name="Sugita M."/>
            <person name="Sumikawa N."/>
            <person name="Tanurdzic M."/>
            <person name="Theissen G."/>
            <person name="Ulvskov P."/>
            <person name="Wakazuki S."/>
            <person name="Weng J.K."/>
            <person name="Willats W.W."/>
            <person name="Wipf D."/>
            <person name="Wolf P.G."/>
            <person name="Yang L."/>
            <person name="Zimmer A.D."/>
            <person name="Zhu Q."/>
            <person name="Mitros T."/>
            <person name="Hellsten U."/>
            <person name="Loque D."/>
            <person name="Otillar R."/>
            <person name="Salamov A."/>
            <person name="Schmutz J."/>
            <person name="Shapiro H."/>
            <person name="Lindquist E."/>
            <person name="Lucas S."/>
            <person name="Rokhsar D."/>
            <person name="Grigoriev I.V."/>
        </authorList>
    </citation>
    <scope>NUCLEOTIDE SEQUENCE [LARGE SCALE GENOMIC DNA]</scope>
</reference>
<protein>
    <submittedName>
        <fullName evidence="1">Uncharacterized protein</fullName>
    </submittedName>
</protein>
<gene>
    <name evidence="1" type="ORF">SELMODRAFT_410257</name>
</gene>
<accession>D8RE56</accession>
<dbReference type="KEGG" id="smo:SELMODRAFT_410257"/>